<accession>A0A9Q1KI93</accession>
<name>A0A9Q1KI93_9CARY</name>
<feature type="region of interest" description="Disordered" evidence="1">
    <location>
        <begin position="236"/>
        <end position="259"/>
    </location>
</feature>
<gene>
    <name evidence="2" type="ORF">Cgig2_015830</name>
</gene>
<dbReference type="Proteomes" id="UP001153076">
    <property type="component" value="Unassembled WGS sequence"/>
</dbReference>
<evidence type="ECO:0000313" key="2">
    <source>
        <dbReference type="EMBL" id="KAJ8443349.1"/>
    </source>
</evidence>
<dbReference type="EMBL" id="JAKOGI010000121">
    <property type="protein sequence ID" value="KAJ8443349.1"/>
    <property type="molecule type" value="Genomic_DNA"/>
</dbReference>
<dbReference type="OrthoDB" id="1895098at2759"/>
<comment type="caution">
    <text evidence="2">The sequence shown here is derived from an EMBL/GenBank/DDBJ whole genome shotgun (WGS) entry which is preliminary data.</text>
</comment>
<evidence type="ECO:0000313" key="3">
    <source>
        <dbReference type="Proteomes" id="UP001153076"/>
    </source>
</evidence>
<keyword evidence="3" id="KW-1185">Reference proteome</keyword>
<feature type="compositionally biased region" description="Basic and acidic residues" evidence="1">
    <location>
        <begin position="238"/>
        <end position="247"/>
    </location>
</feature>
<reference evidence="2" key="1">
    <citation type="submission" date="2022-04" db="EMBL/GenBank/DDBJ databases">
        <title>Carnegiea gigantea Genome sequencing and assembly v2.</title>
        <authorList>
            <person name="Copetti D."/>
            <person name="Sanderson M.J."/>
            <person name="Burquez A."/>
            <person name="Wojciechowski M.F."/>
        </authorList>
    </citation>
    <scope>NUCLEOTIDE SEQUENCE</scope>
    <source>
        <strain evidence="2">SGP5-SGP5p</strain>
        <tissue evidence="2">Aerial part</tissue>
    </source>
</reference>
<dbReference type="AlphaFoldDB" id="A0A9Q1KI93"/>
<sequence length="300" mass="35074">MDIGLGGLESDDLRGLNQPTTCAQYEAGDVCDSKDEYTSTDDDFGCNEDDGLLKWMMEIFPESKRRICDVHYYRNFSKDHPGAKSHLLFWAACNAYTKHVYKRPMDAIKRESKKAYEWPVEEPIEHWAKFTFDSEVKWPYNTTNFLEGNSCKLLQIEPSQPINRRVRVKLLFAKAEKESRGCTLALVDNGIFEHPLVKIKRGRPQTEKRRDIIEMRKDFTRSNSLKCSLCKQFGHNKRGTDKPSYKEKRGKRKTKERRPPIKEIKDNRLTFFLAISISNFICKEAKTEKESFKRYAIFSV</sequence>
<organism evidence="2 3">
    <name type="scientific">Carnegiea gigantea</name>
    <dbReference type="NCBI Taxonomy" id="171969"/>
    <lineage>
        <taxon>Eukaryota</taxon>
        <taxon>Viridiplantae</taxon>
        <taxon>Streptophyta</taxon>
        <taxon>Embryophyta</taxon>
        <taxon>Tracheophyta</taxon>
        <taxon>Spermatophyta</taxon>
        <taxon>Magnoliopsida</taxon>
        <taxon>eudicotyledons</taxon>
        <taxon>Gunneridae</taxon>
        <taxon>Pentapetalae</taxon>
        <taxon>Caryophyllales</taxon>
        <taxon>Cactineae</taxon>
        <taxon>Cactaceae</taxon>
        <taxon>Cactoideae</taxon>
        <taxon>Echinocereeae</taxon>
        <taxon>Carnegiea</taxon>
    </lineage>
</organism>
<proteinExistence type="predicted"/>
<protein>
    <submittedName>
        <fullName evidence="2">Uncharacterized protein</fullName>
    </submittedName>
</protein>
<evidence type="ECO:0000256" key="1">
    <source>
        <dbReference type="SAM" id="MobiDB-lite"/>
    </source>
</evidence>